<dbReference type="InterPro" id="IPR044878">
    <property type="entry name" value="UbiA_sf"/>
</dbReference>
<keyword evidence="7" id="KW-1185">Reference proteome</keyword>
<evidence type="ECO:0000256" key="1">
    <source>
        <dbReference type="ARBA" id="ARBA00004141"/>
    </source>
</evidence>
<feature type="transmembrane region" description="Helical" evidence="5">
    <location>
        <begin position="88"/>
        <end position="116"/>
    </location>
</feature>
<reference evidence="6" key="1">
    <citation type="submission" date="2020-05" db="EMBL/GenBank/DDBJ databases">
        <title>Mycena genomes resolve the evolution of fungal bioluminescence.</title>
        <authorList>
            <person name="Tsai I.J."/>
        </authorList>
    </citation>
    <scope>NUCLEOTIDE SEQUENCE</scope>
    <source>
        <strain evidence="6">110903Hualien_Pintung</strain>
    </source>
</reference>
<evidence type="ECO:0000313" key="7">
    <source>
        <dbReference type="Proteomes" id="UP000613580"/>
    </source>
</evidence>
<dbReference type="Pfam" id="PF01040">
    <property type="entry name" value="UbiA"/>
    <property type="match status" value="1"/>
</dbReference>
<dbReference type="GO" id="GO:0016765">
    <property type="term" value="F:transferase activity, transferring alkyl or aryl (other than methyl) groups"/>
    <property type="evidence" value="ECO:0007669"/>
    <property type="project" value="InterPro"/>
</dbReference>
<dbReference type="Gene3D" id="1.10.357.140">
    <property type="entry name" value="UbiA prenyltransferase"/>
    <property type="match status" value="1"/>
</dbReference>
<dbReference type="Proteomes" id="UP000613580">
    <property type="component" value="Unassembled WGS sequence"/>
</dbReference>
<feature type="transmembrane region" description="Helical" evidence="5">
    <location>
        <begin position="228"/>
        <end position="244"/>
    </location>
</feature>
<evidence type="ECO:0000256" key="3">
    <source>
        <dbReference type="ARBA" id="ARBA00022989"/>
    </source>
</evidence>
<keyword evidence="2 5" id="KW-0812">Transmembrane</keyword>
<dbReference type="AlphaFoldDB" id="A0A8H6S318"/>
<proteinExistence type="predicted"/>
<dbReference type="InterPro" id="IPR050475">
    <property type="entry name" value="Prenyltransferase_related"/>
</dbReference>
<dbReference type="EMBL" id="JACAZE010000025">
    <property type="protein sequence ID" value="KAF7290937.1"/>
    <property type="molecule type" value="Genomic_DNA"/>
</dbReference>
<dbReference type="PANTHER" id="PTHR42723">
    <property type="entry name" value="CHLOROPHYLL SYNTHASE"/>
    <property type="match status" value="1"/>
</dbReference>
<evidence type="ECO:0000256" key="2">
    <source>
        <dbReference type="ARBA" id="ARBA00022692"/>
    </source>
</evidence>
<organism evidence="6 7">
    <name type="scientific">Mycena chlorophos</name>
    <name type="common">Agaric fungus</name>
    <name type="synonym">Agaricus chlorophos</name>
    <dbReference type="NCBI Taxonomy" id="658473"/>
    <lineage>
        <taxon>Eukaryota</taxon>
        <taxon>Fungi</taxon>
        <taxon>Dikarya</taxon>
        <taxon>Basidiomycota</taxon>
        <taxon>Agaricomycotina</taxon>
        <taxon>Agaricomycetes</taxon>
        <taxon>Agaricomycetidae</taxon>
        <taxon>Agaricales</taxon>
        <taxon>Marasmiineae</taxon>
        <taxon>Mycenaceae</taxon>
        <taxon>Mycena</taxon>
    </lineage>
</organism>
<evidence type="ECO:0000256" key="5">
    <source>
        <dbReference type="SAM" id="Phobius"/>
    </source>
</evidence>
<name>A0A8H6S318_MYCCL</name>
<dbReference type="CDD" id="cd13965">
    <property type="entry name" value="PT_UbiA_3"/>
    <property type="match status" value="1"/>
</dbReference>
<dbReference type="InterPro" id="IPR000537">
    <property type="entry name" value="UbiA_prenyltransferase"/>
</dbReference>
<evidence type="ECO:0000256" key="4">
    <source>
        <dbReference type="ARBA" id="ARBA00023136"/>
    </source>
</evidence>
<keyword evidence="3 5" id="KW-1133">Transmembrane helix</keyword>
<feature type="transmembrane region" description="Helical" evidence="5">
    <location>
        <begin position="264"/>
        <end position="290"/>
    </location>
</feature>
<keyword evidence="4 5" id="KW-0472">Membrane</keyword>
<dbReference type="OrthoDB" id="434972at2759"/>
<comment type="subcellular location">
    <subcellularLocation>
        <location evidence="1">Membrane</location>
        <topology evidence="1">Multi-pass membrane protein</topology>
    </subcellularLocation>
</comment>
<dbReference type="PANTHER" id="PTHR42723:SF1">
    <property type="entry name" value="CHLOROPHYLL SYNTHASE, CHLOROPLASTIC"/>
    <property type="match status" value="1"/>
</dbReference>
<feature type="transmembrane region" description="Helical" evidence="5">
    <location>
        <begin position="156"/>
        <end position="174"/>
    </location>
</feature>
<comment type="caution">
    <text evidence="6">The sequence shown here is derived from an EMBL/GenBank/DDBJ whole genome shotgun (WGS) entry which is preliminary data.</text>
</comment>
<feature type="transmembrane region" description="Helical" evidence="5">
    <location>
        <begin position="202"/>
        <end position="221"/>
    </location>
</feature>
<dbReference type="GO" id="GO:0016020">
    <property type="term" value="C:membrane"/>
    <property type="evidence" value="ECO:0007669"/>
    <property type="project" value="UniProtKB-SubCell"/>
</dbReference>
<gene>
    <name evidence="6" type="ORF">HMN09_01272300</name>
</gene>
<protein>
    <submittedName>
        <fullName evidence="6">Integral membrane protein</fullName>
    </submittedName>
</protein>
<feature type="transmembrane region" description="Helical" evidence="5">
    <location>
        <begin position="25"/>
        <end position="47"/>
    </location>
</feature>
<accession>A0A8H6S318</accession>
<feature type="transmembrane region" description="Helical" evidence="5">
    <location>
        <begin position="128"/>
        <end position="144"/>
    </location>
</feature>
<sequence>MFLYSLTTLALFSKSDVVPILGPSIAVAMVLGGPTDLLSFLMGFLWLELHLLAFEIKNQITGLDEDRLSKPDRPIAAGRISVASAQRLYIFVGLCAIAWSIYHGLIVCTSVYMVAIVCYNEFRMSRHWFFKSFLGAIGYAVYCWGTTSIFDHGNALSPASVVAIACSFLLHVTTGHAQDFRDLSGDAAIGRRTLPMLLPSTFARWSLAFLIALWTAALVALWKPPVPAVTLFALLGAVASWRFVRNGAKCGSDPEREGADGDAYWWYNMWLITAHLLPLFTPVVDPLAFLRV</sequence>
<evidence type="ECO:0000313" key="6">
    <source>
        <dbReference type="EMBL" id="KAF7290937.1"/>
    </source>
</evidence>